<comment type="caution">
    <text evidence="2">The sequence shown here is derived from an EMBL/GenBank/DDBJ whole genome shotgun (WGS) entry which is preliminary data.</text>
</comment>
<feature type="region of interest" description="Disordered" evidence="1">
    <location>
        <begin position="307"/>
        <end position="327"/>
    </location>
</feature>
<gene>
    <name evidence="2" type="ORF">EGT74_14850</name>
</gene>
<dbReference type="EMBL" id="RPDH01000002">
    <property type="protein sequence ID" value="RPE08330.1"/>
    <property type="molecule type" value="Genomic_DNA"/>
</dbReference>
<sequence length="551" mass="62650">MRKHTIIFIIFGLLTITAGCKKWLDVNSDPDTPQNPDPSSVFPTQLAGIPRGIQFDARYIGRYIQNWNTDLSTRTADVNWDQMGYTGSSDTNGDIWRQVYFGLGQNLNYIIDVGRAKGQWDYVGAAYALKAYMFQICTDQHGEIIFTEAFKENTAIFRFDGQDTVYQGVRNYCDSALLYLQRTDLNPSSNKLSRGDFVYGGNTARWIRFVYAILAHNYNHLSNKSFYDPNKVIEFCDKSFQSIDDDFLIPFDASKNDDSNFFGPYRNNLTNFRQSNFIVQLMDGTLLAGARSYVNRDPRIRHMLSVSQDTTNGNGGYRGVSPGAGDPNFSTTDSLRKRQRVAAPFGDSLYDNPSSNVFTPNAGKYLFRDKAVSPVMTYAEILFIKAEAAYRKKDYATALDAYTKGINAHFDFINRGTMPRGNDKLYKGDPISVQQRNEYLGGANVKRSAATLTLRDIMMQKYIALWGWGFVETWADLRRFAYNQVPDERTGQPVYQGFTLPATISADNQGKLVYRARPRFNSEYVWNRDELSRIGALAGDYHTKPVWFILP</sequence>
<evidence type="ECO:0000256" key="1">
    <source>
        <dbReference type="SAM" id="MobiDB-lite"/>
    </source>
</evidence>
<dbReference type="Gene3D" id="1.25.40.390">
    <property type="match status" value="1"/>
</dbReference>
<evidence type="ECO:0000313" key="3">
    <source>
        <dbReference type="Proteomes" id="UP000278351"/>
    </source>
</evidence>
<dbReference type="SUPFAM" id="SSF48452">
    <property type="entry name" value="TPR-like"/>
    <property type="match status" value="1"/>
</dbReference>
<proteinExistence type="predicted"/>
<evidence type="ECO:0000313" key="2">
    <source>
        <dbReference type="EMBL" id="RPE08330.1"/>
    </source>
</evidence>
<keyword evidence="2" id="KW-0449">Lipoprotein</keyword>
<accession>A0A3N4PXD0</accession>
<protein>
    <submittedName>
        <fullName evidence="2">SusD/RagB family nutrient-binding outer membrane lipoprotein</fullName>
    </submittedName>
</protein>
<dbReference type="InterPro" id="IPR041662">
    <property type="entry name" value="SusD-like_2"/>
</dbReference>
<dbReference type="Pfam" id="PF12771">
    <property type="entry name" value="SusD-like_2"/>
    <property type="match status" value="1"/>
</dbReference>
<reference evidence="2 3" key="1">
    <citation type="submission" date="2018-11" db="EMBL/GenBank/DDBJ databases">
        <title>Chitinophaga lutea sp.nov., isolate from arsenic contaminated soil.</title>
        <authorList>
            <person name="Zong Y."/>
        </authorList>
    </citation>
    <scope>NUCLEOTIDE SEQUENCE [LARGE SCALE GENOMIC DNA]</scope>
    <source>
        <strain evidence="2 3">ZY74</strain>
    </source>
</reference>
<dbReference type="OrthoDB" id="9766256at2"/>
<name>A0A3N4PXD0_9BACT</name>
<dbReference type="RefSeq" id="WP_123847332.1">
    <property type="nucleotide sequence ID" value="NZ_RPDH01000002.1"/>
</dbReference>
<keyword evidence="3" id="KW-1185">Reference proteome</keyword>
<dbReference type="AlphaFoldDB" id="A0A3N4PXD0"/>
<dbReference type="PROSITE" id="PS51257">
    <property type="entry name" value="PROKAR_LIPOPROTEIN"/>
    <property type="match status" value="1"/>
</dbReference>
<organism evidence="2 3">
    <name type="scientific">Chitinophaga lutea</name>
    <dbReference type="NCBI Taxonomy" id="2488634"/>
    <lineage>
        <taxon>Bacteria</taxon>
        <taxon>Pseudomonadati</taxon>
        <taxon>Bacteroidota</taxon>
        <taxon>Chitinophagia</taxon>
        <taxon>Chitinophagales</taxon>
        <taxon>Chitinophagaceae</taxon>
        <taxon>Chitinophaga</taxon>
    </lineage>
</organism>
<dbReference type="InterPro" id="IPR011990">
    <property type="entry name" value="TPR-like_helical_dom_sf"/>
</dbReference>
<dbReference type="Proteomes" id="UP000278351">
    <property type="component" value="Unassembled WGS sequence"/>
</dbReference>